<dbReference type="Pfam" id="PF00550">
    <property type="entry name" value="PP-binding"/>
    <property type="match status" value="1"/>
</dbReference>
<proteinExistence type="predicted"/>
<feature type="domain" description="Carrier" evidence="1">
    <location>
        <begin position="1"/>
        <end position="80"/>
    </location>
</feature>
<evidence type="ECO:0000259" key="1">
    <source>
        <dbReference type="PROSITE" id="PS50075"/>
    </source>
</evidence>
<evidence type="ECO:0000313" key="3">
    <source>
        <dbReference type="Proteomes" id="UP001058003"/>
    </source>
</evidence>
<dbReference type="EMBL" id="CP073767">
    <property type="protein sequence ID" value="UWZ58518.1"/>
    <property type="molecule type" value="Genomic_DNA"/>
</dbReference>
<dbReference type="PROSITE" id="PS50075">
    <property type="entry name" value="CARRIER"/>
    <property type="match status" value="1"/>
</dbReference>
<dbReference type="Proteomes" id="UP001058003">
    <property type="component" value="Chromosome"/>
</dbReference>
<reference evidence="2" key="1">
    <citation type="submission" date="2021-04" db="EMBL/GenBank/DDBJ databases">
        <title>Dactylosporangium aurantiacum NRRL B-8018 full assembly.</title>
        <authorList>
            <person name="Hartkoorn R.C."/>
            <person name="Beaudoing E."/>
            <person name="Hot D."/>
        </authorList>
    </citation>
    <scope>NUCLEOTIDE SEQUENCE</scope>
    <source>
        <strain evidence="2">NRRL B-8018</strain>
    </source>
</reference>
<sequence length="82" mass="8901">MNRDEATEAIRAALREVAPDVDPAAVPPDAELREAFELDSLDFLRVVEQLTGRTGIRIDEDDYPKLATISAAADWLCTAGAT</sequence>
<dbReference type="AlphaFoldDB" id="A0A9Q9INZ8"/>
<dbReference type="InterPro" id="IPR036736">
    <property type="entry name" value="ACP-like_sf"/>
</dbReference>
<keyword evidence="3" id="KW-1185">Reference proteome</keyword>
<dbReference type="SUPFAM" id="SSF47336">
    <property type="entry name" value="ACP-like"/>
    <property type="match status" value="1"/>
</dbReference>
<gene>
    <name evidence="2" type="ORF">Daura_21465</name>
</gene>
<dbReference type="InterPro" id="IPR009081">
    <property type="entry name" value="PP-bd_ACP"/>
</dbReference>
<protein>
    <submittedName>
        <fullName evidence="2">Acyl carrier protein</fullName>
    </submittedName>
</protein>
<dbReference type="KEGG" id="daur:Daura_21465"/>
<dbReference type="OrthoDB" id="9810922at2"/>
<name>A0A9Q9INZ8_9ACTN</name>
<dbReference type="RefSeq" id="WP_033362045.1">
    <property type="nucleotide sequence ID" value="NZ_CP073767.1"/>
</dbReference>
<organism evidence="2 3">
    <name type="scientific">Dactylosporangium aurantiacum</name>
    <dbReference type="NCBI Taxonomy" id="35754"/>
    <lineage>
        <taxon>Bacteria</taxon>
        <taxon>Bacillati</taxon>
        <taxon>Actinomycetota</taxon>
        <taxon>Actinomycetes</taxon>
        <taxon>Micromonosporales</taxon>
        <taxon>Micromonosporaceae</taxon>
        <taxon>Dactylosporangium</taxon>
    </lineage>
</organism>
<accession>A0A9Q9INZ8</accession>
<evidence type="ECO:0000313" key="2">
    <source>
        <dbReference type="EMBL" id="UWZ58518.1"/>
    </source>
</evidence>
<dbReference type="Gene3D" id="1.10.1200.10">
    <property type="entry name" value="ACP-like"/>
    <property type="match status" value="1"/>
</dbReference>